<dbReference type="PANTHER" id="PTHR43152:SF3">
    <property type="entry name" value="UVRABC SYSTEM PROTEIN A"/>
    <property type="match status" value="1"/>
</dbReference>
<dbReference type="InterPro" id="IPR003439">
    <property type="entry name" value="ABC_transporter-like_ATP-bd"/>
</dbReference>
<name>V6IU51_9BACL</name>
<dbReference type="Gene3D" id="1.10.8.280">
    <property type="entry name" value="ABC transporter ATPase domain-like"/>
    <property type="match status" value="1"/>
</dbReference>
<dbReference type="AlphaFoldDB" id="V6IU51"/>
<dbReference type="InterPro" id="IPR017871">
    <property type="entry name" value="ABC_transporter-like_CS"/>
</dbReference>
<reference evidence="15 16" key="1">
    <citation type="journal article" date="2013" name="Genome Announc.">
        <title>Genome Sequence of Sporolactobacillus laevolacticus DSM442, an Efficient Polymer-Grade D-Lactate Producer from Agricultural Waste Cottonseed as a Nitrogen Source.</title>
        <authorList>
            <person name="Wang H."/>
            <person name="Wang L."/>
            <person name="Ju J."/>
            <person name="Yu B."/>
            <person name="Ma Y."/>
        </authorList>
    </citation>
    <scope>NUCLEOTIDE SEQUENCE [LARGE SCALE GENOMIC DNA]</scope>
    <source>
        <strain evidence="15 16">DSM 442</strain>
    </source>
</reference>
<keyword evidence="10" id="KW-0234">DNA repair</keyword>
<evidence type="ECO:0000256" key="11">
    <source>
        <dbReference type="ARBA" id="ARBA00038000"/>
    </source>
</evidence>
<dbReference type="Gene3D" id="3.40.50.300">
    <property type="entry name" value="P-loop containing nucleotide triphosphate hydrolases"/>
    <property type="match status" value="2"/>
</dbReference>
<evidence type="ECO:0000256" key="2">
    <source>
        <dbReference type="ARBA" id="ARBA00022490"/>
    </source>
</evidence>
<evidence type="ECO:0000256" key="7">
    <source>
        <dbReference type="ARBA" id="ARBA00022840"/>
    </source>
</evidence>
<dbReference type="RefSeq" id="WP_023511661.1">
    <property type="nucleotide sequence ID" value="NZ_AWTC01000024.1"/>
</dbReference>
<dbReference type="PROSITE" id="PS50893">
    <property type="entry name" value="ABC_TRANSPORTER_2"/>
    <property type="match status" value="1"/>
</dbReference>
<dbReference type="GO" id="GO:0006281">
    <property type="term" value="P:DNA repair"/>
    <property type="evidence" value="ECO:0007669"/>
    <property type="project" value="UniProtKB-KW"/>
</dbReference>
<dbReference type="Proteomes" id="UP000018296">
    <property type="component" value="Unassembled WGS sequence"/>
</dbReference>
<evidence type="ECO:0000313" key="16">
    <source>
        <dbReference type="Proteomes" id="UP000018296"/>
    </source>
</evidence>
<evidence type="ECO:0000259" key="14">
    <source>
        <dbReference type="PROSITE" id="PS50893"/>
    </source>
</evidence>
<protein>
    <recommendedName>
        <fullName evidence="12">UvrABC system protein A</fullName>
    </recommendedName>
    <alternativeName>
        <fullName evidence="13">Excinuclease ABC subunit A</fullName>
    </alternativeName>
</protein>
<evidence type="ECO:0000256" key="13">
    <source>
        <dbReference type="ARBA" id="ARBA00042156"/>
    </source>
</evidence>
<keyword evidence="7" id="KW-0067">ATP-binding</keyword>
<dbReference type="PANTHER" id="PTHR43152">
    <property type="entry name" value="UVRABC SYSTEM PROTEIN A"/>
    <property type="match status" value="1"/>
</dbReference>
<dbReference type="PROSITE" id="PS00211">
    <property type="entry name" value="ABC_TRANSPORTER_1"/>
    <property type="match status" value="1"/>
</dbReference>
<keyword evidence="8" id="KW-0267">Excision nuclease</keyword>
<dbReference type="InterPro" id="IPR027417">
    <property type="entry name" value="P-loop_NTPase"/>
</dbReference>
<evidence type="ECO:0000256" key="8">
    <source>
        <dbReference type="ARBA" id="ARBA00022881"/>
    </source>
</evidence>
<gene>
    <name evidence="15" type="ORF">P343_17355</name>
</gene>
<sequence length="754" mass="84023">MNEFIEIKGARTNNLKNVSLKIPKHKITAVTGVSGSGKSSLVFDTLAAESQRLLNETYSSYIQQLLPHYQPPRVDAIKNLPVSIVIDQKRIGGNARSTIGTITDSYTSLRLLFSRIAKPFIGYSMVYSFNNLEGMCPRCKGLGEIKQINNQRLIDFNRSLNEGAIQFPTFQPGGYRLSRYTETGNFDNDKKISDYTEEEMNLLLYDSGSMPKKPTSKWPKTSTYIGVIPRITKGFIEKDDAKYAGELERILDVHVCPECHGTRVNEKARSAKIQGRSIADCVTMTVSELLAFIRSIEHPDATLILNELIKKLESLQMVGLNYLSLNRMTRSLSGGESQRIKMTKHLNSALSDILYIFDEPSIGLHPQDLSGVIKMINGLKIKGNTVVLVDHDPDMIKIADYIINVGEHAGERGGKITFKGTYADLIRSRTITGNALAKPHTINKKKQPISSFYTLDHVNLHNVRNASVSIPKQCLTVVTGVAGSGKSTLIRYLFTKKYPEAKILDQSPIRGSNRSNVLTYLNVFDHVRDLFAKYTHKSSSLFSFNGKGACPMCKGKGFIKLDLAYMGDVQQLCEKCHGKRYNDEALSVKWRGKTIDDFLHLSVDEAEIWIEDHRLKQVLNDLIGVNLSYIKLGQGLDQFSGGELQRLKIAKTLTQNTSNVLILDEPSTGLHEADIDQLLTLFKQLLNTGKTLIVLEHNLSIISQAQWLIDMGLGGGTLGGNVIFQGYPADLLNAPHSYTAKHLRRYINGSTHPI</sequence>
<evidence type="ECO:0000256" key="12">
    <source>
        <dbReference type="ARBA" id="ARBA00039316"/>
    </source>
</evidence>
<evidence type="ECO:0000256" key="10">
    <source>
        <dbReference type="ARBA" id="ARBA00023204"/>
    </source>
</evidence>
<accession>V6IU51</accession>
<dbReference type="SUPFAM" id="SSF52540">
    <property type="entry name" value="P-loop containing nucleoside triphosphate hydrolases"/>
    <property type="match status" value="2"/>
</dbReference>
<keyword evidence="5" id="KW-0227">DNA damage</keyword>
<evidence type="ECO:0000256" key="4">
    <source>
        <dbReference type="ARBA" id="ARBA00022741"/>
    </source>
</evidence>
<keyword evidence="2" id="KW-0963">Cytoplasm</keyword>
<dbReference type="GO" id="GO:0005737">
    <property type="term" value="C:cytoplasm"/>
    <property type="evidence" value="ECO:0007669"/>
    <property type="project" value="UniProtKB-SubCell"/>
</dbReference>
<evidence type="ECO:0000256" key="9">
    <source>
        <dbReference type="ARBA" id="ARBA00023125"/>
    </source>
</evidence>
<keyword evidence="4" id="KW-0547">Nucleotide-binding</keyword>
<evidence type="ECO:0000256" key="6">
    <source>
        <dbReference type="ARBA" id="ARBA00022769"/>
    </source>
</evidence>
<evidence type="ECO:0000256" key="1">
    <source>
        <dbReference type="ARBA" id="ARBA00004496"/>
    </source>
</evidence>
<dbReference type="GO" id="GO:0004518">
    <property type="term" value="F:nuclease activity"/>
    <property type="evidence" value="ECO:0007669"/>
    <property type="project" value="UniProtKB-KW"/>
</dbReference>
<evidence type="ECO:0000256" key="5">
    <source>
        <dbReference type="ARBA" id="ARBA00022763"/>
    </source>
</evidence>
<dbReference type="EMBL" id="AWTC01000024">
    <property type="protein sequence ID" value="EST10405.1"/>
    <property type="molecule type" value="Genomic_DNA"/>
</dbReference>
<dbReference type="OrthoDB" id="9809851at2"/>
<comment type="subcellular location">
    <subcellularLocation>
        <location evidence="1">Cytoplasm</location>
    </subcellularLocation>
</comment>
<dbReference type="PATRIC" id="fig|1395513.3.peg.3521"/>
<keyword evidence="9" id="KW-0238">DNA-binding</keyword>
<dbReference type="GO" id="GO:0016887">
    <property type="term" value="F:ATP hydrolysis activity"/>
    <property type="evidence" value="ECO:0007669"/>
    <property type="project" value="InterPro"/>
</dbReference>
<dbReference type="GO" id="GO:0003677">
    <property type="term" value="F:DNA binding"/>
    <property type="evidence" value="ECO:0007669"/>
    <property type="project" value="UniProtKB-KW"/>
</dbReference>
<comment type="caution">
    <text evidence="15">The sequence shown here is derived from an EMBL/GenBank/DDBJ whole genome shotgun (WGS) entry which is preliminary data.</text>
</comment>
<keyword evidence="6" id="KW-0228">DNA excision</keyword>
<dbReference type="Gene3D" id="1.20.1580.10">
    <property type="entry name" value="ABC transporter ATPase like domain"/>
    <property type="match status" value="2"/>
</dbReference>
<evidence type="ECO:0000313" key="15">
    <source>
        <dbReference type="EMBL" id="EST10405.1"/>
    </source>
</evidence>
<dbReference type="STRING" id="1395513.P343_17355"/>
<dbReference type="eggNOG" id="COG0178">
    <property type="taxonomic scope" value="Bacteria"/>
</dbReference>
<comment type="similarity">
    <text evidence="11">Belongs to the ABC transporter superfamily. UvrA family.</text>
</comment>
<proteinExistence type="inferred from homology"/>
<keyword evidence="3" id="KW-0677">Repeat</keyword>
<dbReference type="GO" id="GO:0005524">
    <property type="term" value="F:ATP binding"/>
    <property type="evidence" value="ECO:0007669"/>
    <property type="project" value="UniProtKB-KW"/>
</dbReference>
<dbReference type="CDD" id="cd03270">
    <property type="entry name" value="ABC_UvrA_I"/>
    <property type="match status" value="1"/>
</dbReference>
<organism evidence="15 16">
    <name type="scientific">Sporolactobacillus laevolacticus DSM 442</name>
    <dbReference type="NCBI Taxonomy" id="1395513"/>
    <lineage>
        <taxon>Bacteria</taxon>
        <taxon>Bacillati</taxon>
        <taxon>Bacillota</taxon>
        <taxon>Bacilli</taxon>
        <taxon>Bacillales</taxon>
        <taxon>Sporolactobacillaceae</taxon>
        <taxon>Sporolactobacillus</taxon>
    </lineage>
</organism>
<evidence type="ECO:0000256" key="3">
    <source>
        <dbReference type="ARBA" id="ARBA00022737"/>
    </source>
</evidence>
<keyword evidence="16" id="KW-1185">Reference proteome</keyword>
<dbReference type="Pfam" id="PF00005">
    <property type="entry name" value="ABC_tran"/>
    <property type="match status" value="1"/>
</dbReference>
<feature type="domain" description="ABC transporter" evidence="14">
    <location>
        <begin position="446"/>
        <end position="744"/>
    </location>
</feature>